<dbReference type="Pfam" id="PF02646">
    <property type="entry name" value="RmuC"/>
    <property type="match status" value="1"/>
</dbReference>
<dbReference type="EMBL" id="BAAAEI010000006">
    <property type="protein sequence ID" value="GAA0351396.1"/>
    <property type="molecule type" value="Genomic_DNA"/>
</dbReference>
<dbReference type="InterPro" id="IPR003798">
    <property type="entry name" value="DNA_recombination_RmuC"/>
</dbReference>
<reference evidence="7" key="1">
    <citation type="journal article" date="2019" name="Int. J. Syst. Evol. Microbiol.">
        <title>The Global Catalogue of Microorganisms (GCM) 10K type strain sequencing project: providing services to taxonomists for standard genome sequencing and annotation.</title>
        <authorList>
            <consortium name="The Broad Institute Genomics Platform"/>
            <consortium name="The Broad Institute Genome Sequencing Center for Infectious Disease"/>
            <person name="Wu L."/>
            <person name="Ma J."/>
        </authorList>
    </citation>
    <scope>NUCLEOTIDE SEQUENCE [LARGE SCALE GENOMIC DNA]</scope>
    <source>
        <strain evidence="7">JCM 13378</strain>
    </source>
</reference>
<name>A0ABP3GPW8_9ALTE</name>
<keyword evidence="4" id="KW-0233">DNA recombination</keyword>
<keyword evidence="3 5" id="KW-0175">Coiled coil</keyword>
<dbReference type="RefSeq" id="WP_343843604.1">
    <property type="nucleotide sequence ID" value="NZ_BAAAEI010000006.1"/>
</dbReference>
<dbReference type="Proteomes" id="UP001501757">
    <property type="component" value="Unassembled WGS sequence"/>
</dbReference>
<proteinExistence type="inferred from homology"/>
<keyword evidence="7" id="KW-1185">Reference proteome</keyword>
<evidence type="ECO:0000256" key="1">
    <source>
        <dbReference type="ARBA" id="ARBA00003416"/>
    </source>
</evidence>
<gene>
    <name evidence="6" type="primary">rmuC</name>
    <name evidence="6" type="ORF">GCM10009092_14720</name>
</gene>
<evidence type="ECO:0000256" key="5">
    <source>
        <dbReference type="SAM" id="Coils"/>
    </source>
</evidence>
<feature type="coiled-coil region" evidence="5">
    <location>
        <begin position="29"/>
        <end position="63"/>
    </location>
</feature>
<evidence type="ECO:0000256" key="2">
    <source>
        <dbReference type="ARBA" id="ARBA00009840"/>
    </source>
</evidence>
<comment type="similarity">
    <text evidence="2">Belongs to the RmuC family.</text>
</comment>
<comment type="caution">
    <text evidence="6">The sequence shown here is derived from an EMBL/GenBank/DDBJ whole genome shotgun (WGS) entry which is preliminary data.</text>
</comment>
<evidence type="ECO:0000256" key="3">
    <source>
        <dbReference type="ARBA" id="ARBA00023054"/>
    </source>
</evidence>
<evidence type="ECO:0000313" key="6">
    <source>
        <dbReference type="EMBL" id="GAA0351396.1"/>
    </source>
</evidence>
<dbReference type="PANTHER" id="PTHR30563">
    <property type="entry name" value="DNA RECOMBINATION PROTEIN RMUC"/>
    <property type="match status" value="1"/>
</dbReference>
<evidence type="ECO:0000256" key="4">
    <source>
        <dbReference type="ARBA" id="ARBA00023172"/>
    </source>
</evidence>
<dbReference type="PANTHER" id="PTHR30563:SF0">
    <property type="entry name" value="DNA RECOMBINATION PROTEIN RMUC"/>
    <property type="match status" value="1"/>
</dbReference>
<accession>A0ABP3GPW8</accession>
<feature type="coiled-coil region" evidence="5">
    <location>
        <begin position="113"/>
        <end position="168"/>
    </location>
</feature>
<comment type="function">
    <text evidence="1">Involved in DNA recombination.</text>
</comment>
<protein>
    <submittedName>
        <fullName evidence="6">DNA recombination protein RmuC</fullName>
    </submittedName>
</protein>
<organism evidence="6 7">
    <name type="scientific">Bowmanella denitrificans</name>
    <dbReference type="NCBI Taxonomy" id="366582"/>
    <lineage>
        <taxon>Bacteria</taxon>
        <taxon>Pseudomonadati</taxon>
        <taxon>Pseudomonadota</taxon>
        <taxon>Gammaproteobacteria</taxon>
        <taxon>Alteromonadales</taxon>
        <taxon>Alteromonadaceae</taxon>
        <taxon>Bowmanella</taxon>
    </lineage>
</organism>
<sequence>MQLELNSLQLALALGGVLAGGLISWLVVANRARADKLQMHSELEKLAQQLEQSQRSLHQAYTEVRDKERSIEAYHQQQLQIQNQLGQFRQQAERIPELQAQSREWQDKWQQANEQSNSLRTQLEAQAARFEQEQKAMAEKLAMLQETEERLKQQFENLANKIFEQKTQNFSQASKQSLDSLLTPLKDQIEGFKKQVSDQYVREGQERASLKTEILGLKELNKQITEEAAALTKALKGDNKQQGNWGEIVLERILTESGLREGHEYETQGQYKDEQGKAYKPDVIVHLPGGKDVIIDAKMSLAAYERYFNEQDDDSRARHLSEHIQSIRNHIKGLGNKDYQKLDGVRTLDYVLMFVPVEPAFLLAIDQAPDLIKLALDNNIMLVSPTNLLVALRTINNIWQYEYQNQNAQKIAKKAADLYDKFVAFTADMEGLGTSLQTVQKKYDGAIKKLSEGRGNLVRRAEEFKSLGVQSSKKISNSLAELSVDDDTQG</sequence>
<evidence type="ECO:0000313" key="7">
    <source>
        <dbReference type="Proteomes" id="UP001501757"/>
    </source>
</evidence>